<evidence type="ECO:0000313" key="3">
    <source>
        <dbReference type="Proteomes" id="UP000677457"/>
    </source>
</evidence>
<accession>A0ABQ4JZI9</accession>
<keyword evidence="3" id="KW-1185">Reference proteome</keyword>
<protein>
    <submittedName>
        <fullName evidence="2">Uncharacterized protein</fullName>
    </submittedName>
</protein>
<proteinExistence type="predicted"/>
<feature type="region of interest" description="Disordered" evidence="1">
    <location>
        <begin position="44"/>
        <end position="68"/>
    </location>
</feature>
<dbReference type="Proteomes" id="UP000677457">
    <property type="component" value="Unassembled WGS sequence"/>
</dbReference>
<organism evidence="2 3">
    <name type="scientific">Salinispora arenicola</name>
    <dbReference type="NCBI Taxonomy" id="168697"/>
    <lineage>
        <taxon>Bacteria</taxon>
        <taxon>Bacillati</taxon>
        <taxon>Actinomycetota</taxon>
        <taxon>Actinomycetes</taxon>
        <taxon>Micromonosporales</taxon>
        <taxon>Micromonosporaceae</taxon>
        <taxon>Salinispora</taxon>
    </lineage>
</organism>
<dbReference type="EMBL" id="BOQM01000044">
    <property type="protein sequence ID" value="GIM87583.1"/>
    <property type="molecule type" value="Genomic_DNA"/>
</dbReference>
<reference evidence="2 3" key="1">
    <citation type="submission" date="2021-03" db="EMBL/GenBank/DDBJ databases">
        <title>Whole genome shotgun sequence of Salinispora arenicola NBRC 105043.</title>
        <authorList>
            <person name="Komaki H."/>
            <person name="Tamura T."/>
        </authorList>
    </citation>
    <scope>NUCLEOTIDE SEQUENCE [LARGE SCALE GENOMIC DNA]</scope>
    <source>
        <strain evidence="2 3">NBRC 105043</strain>
    </source>
</reference>
<feature type="compositionally biased region" description="Polar residues" evidence="1">
    <location>
        <begin position="44"/>
        <end position="60"/>
    </location>
</feature>
<name>A0ABQ4JZI9_SALAC</name>
<comment type="caution">
    <text evidence="2">The sequence shown here is derived from an EMBL/GenBank/DDBJ whole genome shotgun (WGS) entry which is preliminary data.</text>
</comment>
<evidence type="ECO:0000256" key="1">
    <source>
        <dbReference type="SAM" id="MobiDB-lite"/>
    </source>
</evidence>
<evidence type="ECO:0000313" key="2">
    <source>
        <dbReference type="EMBL" id="GIM87583.1"/>
    </source>
</evidence>
<sequence>MLLPQQRVSGNSEQLIEIRRPEWPDLDQVATQDWLKIKLHQGLRSYSQSGPSASATQRGKQTGKVGEIRDPVHPLRHWHWHRRSCTIRPDADKASVTYAHNVRVHLVAHLGDSLRS</sequence>
<gene>
    <name evidence="2" type="ORF">Sar04_43190</name>
</gene>